<dbReference type="EMBL" id="SIHJ01000001">
    <property type="protein sequence ID" value="TWT36257.1"/>
    <property type="molecule type" value="Genomic_DNA"/>
</dbReference>
<dbReference type="AlphaFoldDB" id="A0A5C5VE74"/>
<keyword evidence="2" id="KW-1185">Reference proteome</keyword>
<reference evidence="1 2" key="1">
    <citation type="submission" date="2019-02" db="EMBL/GenBank/DDBJ databases">
        <title>Deep-cultivation of Planctomycetes and their phenomic and genomic characterization uncovers novel biology.</title>
        <authorList>
            <person name="Wiegand S."/>
            <person name="Jogler M."/>
            <person name="Boedeker C."/>
            <person name="Pinto D."/>
            <person name="Vollmers J."/>
            <person name="Rivas-Marin E."/>
            <person name="Kohn T."/>
            <person name="Peeters S.H."/>
            <person name="Heuer A."/>
            <person name="Rast P."/>
            <person name="Oberbeckmann S."/>
            <person name="Bunk B."/>
            <person name="Jeske O."/>
            <person name="Meyerdierks A."/>
            <person name="Storesund J.E."/>
            <person name="Kallscheuer N."/>
            <person name="Luecker S."/>
            <person name="Lage O.M."/>
            <person name="Pohl T."/>
            <person name="Merkel B.J."/>
            <person name="Hornburger P."/>
            <person name="Mueller R.-W."/>
            <person name="Bruemmer F."/>
            <person name="Labrenz M."/>
            <person name="Spormann A.M."/>
            <person name="Op Den Camp H."/>
            <person name="Overmann J."/>
            <person name="Amann R."/>
            <person name="Jetten M.S.M."/>
            <person name="Mascher T."/>
            <person name="Medema M.H."/>
            <person name="Devos D.P."/>
            <person name="Kaster A.-K."/>
            <person name="Ovreas L."/>
            <person name="Rohde M."/>
            <person name="Galperin M.Y."/>
            <person name="Jogler C."/>
        </authorList>
    </citation>
    <scope>NUCLEOTIDE SEQUENCE [LARGE SCALE GENOMIC DNA]</scope>
    <source>
        <strain evidence="1 2">KOR34</strain>
    </source>
</reference>
<accession>A0A5C5VE74</accession>
<proteinExistence type="predicted"/>
<organism evidence="1 2">
    <name type="scientific">Posidoniimonas corsicana</name>
    <dbReference type="NCBI Taxonomy" id="1938618"/>
    <lineage>
        <taxon>Bacteria</taxon>
        <taxon>Pseudomonadati</taxon>
        <taxon>Planctomycetota</taxon>
        <taxon>Planctomycetia</taxon>
        <taxon>Pirellulales</taxon>
        <taxon>Lacipirellulaceae</taxon>
        <taxon>Posidoniimonas</taxon>
    </lineage>
</organism>
<dbReference type="Proteomes" id="UP000316714">
    <property type="component" value="Unassembled WGS sequence"/>
</dbReference>
<evidence type="ECO:0000313" key="1">
    <source>
        <dbReference type="EMBL" id="TWT36257.1"/>
    </source>
</evidence>
<dbReference type="SUPFAM" id="SSF53850">
    <property type="entry name" value="Periplasmic binding protein-like II"/>
    <property type="match status" value="1"/>
</dbReference>
<dbReference type="Gene3D" id="3.40.190.10">
    <property type="entry name" value="Periplasmic binding protein-like II"/>
    <property type="match status" value="2"/>
</dbReference>
<name>A0A5C5VE74_9BACT</name>
<evidence type="ECO:0008006" key="3">
    <source>
        <dbReference type="Google" id="ProtNLM"/>
    </source>
</evidence>
<gene>
    <name evidence="1" type="ORF">KOR34_11610</name>
</gene>
<protein>
    <recommendedName>
        <fullName evidence="3">Bacterial extracellular solute-binding protein</fullName>
    </recommendedName>
</protein>
<evidence type="ECO:0000313" key="2">
    <source>
        <dbReference type="Proteomes" id="UP000316714"/>
    </source>
</evidence>
<comment type="caution">
    <text evidence="1">The sequence shown here is derived from an EMBL/GenBank/DDBJ whole genome shotgun (WGS) entry which is preliminary data.</text>
</comment>
<sequence>MLAGEWRELSGGGFEIVEPAADGAAAETDLLIFSPVQLGELCEEGALRPVRDSTLASDALAFDDFYPAVRDQLLRYGGRTMALPIGCVTPVVATTSEEPVQWDAVGYFPFVTRESPSGMPRPAWQLLARAAPLAVDDLRESVLFNPETMAPAIESPPFVAALAQLVDAAQLKAGPTTAALRTPFRDGVLSDEPAVWTHAQTPPGAPRRYDAVRSDWVSVSGPPRRVSLVGVDGRLIGVTAGSRNAAAAFRLAAWLAGKSNARQLSVAGPHVANVRRSLSRSSDNWLGIGGAGLGREVALAADQSWQSEHQLPVPRLIEAERYLAVLDEAVKQAAGGSASPEDALRRASERWDELTDEVGRERQRRCYLRHLGLDQYAPPKR</sequence>